<dbReference type="InterPro" id="IPR005702">
    <property type="entry name" value="Wzc-like_C"/>
</dbReference>
<evidence type="ECO:0000256" key="2">
    <source>
        <dbReference type="ARBA" id="ARBA00022840"/>
    </source>
</evidence>
<evidence type="ECO:0000256" key="1">
    <source>
        <dbReference type="ARBA" id="ARBA00022741"/>
    </source>
</evidence>
<protein>
    <submittedName>
        <fullName evidence="3">Exopolysaccharide biosynthesis protein</fullName>
    </submittedName>
</protein>
<reference evidence="3" key="1">
    <citation type="journal article" date="2022" name="Toxins">
        <title>Genomic Analysis of Sphingopyxis sp. USTB-05 for Biodegrading Cyanobacterial Hepatotoxins.</title>
        <authorList>
            <person name="Liu C."/>
            <person name="Xu Q."/>
            <person name="Zhao Z."/>
            <person name="Zhang H."/>
            <person name="Liu X."/>
            <person name="Yin C."/>
            <person name="Liu Y."/>
            <person name="Yan H."/>
        </authorList>
    </citation>
    <scope>NUCLEOTIDE SEQUENCE</scope>
    <source>
        <strain evidence="3">NBD5</strain>
    </source>
</reference>
<sequence length="303" mass="31660">MSKHDPIHPDPANGRRRAGSLVERAARAYGFEAAGRVPPLRDAEPLAAAPAAPLPNERALAPLFRGRAGTVQRARLAEAGFILPGQAPSALSEEFRVIKRPLLTAAADGGALRTILVASARPDEGKTFCAINLALSLAAETEIEVVLVDGDVAKPDIVATLGLEDGPGLLDALADPGCAVETCLIRTDIPHLSVLPAGAARHEATELLASARTRALFETLRAQDPRRILVIDSPPALAASPAGVLAALAGQAVVVVRADRTGEADLRHALELLSACPRPQLLLNGVEFRPGARRFAGYYGIEA</sequence>
<organism evidence="3 4">
    <name type="scientific">Sphingomonas morindae</name>
    <dbReference type="NCBI Taxonomy" id="1541170"/>
    <lineage>
        <taxon>Bacteria</taxon>
        <taxon>Pseudomonadati</taxon>
        <taxon>Pseudomonadota</taxon>
        <taxon>Alphaproteobacteria</taxon>
        <taxon>Sphingomonadales</taxon>
        <taxon>Sphingomonadaceae</taxon>
        <taxon>Sphingomonas</taxon>
    </lineage>
</organism>
<dbReference type="PANTHER" id="PTHR32309:SF31">
    <property type="entry name" value="CAPSULAR EXOPOLYSACCHARIDE FAMILY"/>
    <property type="match status" value="1"/>
</dbReference>
<keyword evidence="1" id="KW-0547">Nucleotide-binding</keyword>
<dbReference type="EMBL" id="CP084930">
    <property type="protein sequence ID" value="USI72121.1"/>
    <property type="molecule type" value="Genomic_DNA"/>
</dbReference>
<name>A0ABY4X5G5_9SPHN</name>
<dbReference type="Proteomes" id="UP001056937">
    <property type="component" value="Chromosome 1"/>
</dbReference>
<keyword evidence="4" id="KW-1185">Reference proteome</keyword>
<keyword evidence="2" id="KW-0067">ATP-binding</keyword>
<accession>A0ABY4X5G5</accession>
<dbReference type="InterPro" id="IPR027417">
    <property type="entry name" value="P-loop_NTPase"/>
</dbReference>
<dbReference type="InterPro" id="IPR050445">
    <property type="entry name" value="Bact_polysacc_biosynth/exp"/>
</dbReference>
<gene>
    <name evidence="3" type="ORF">LHA26_12505</name>
</gene>
<evidence type="ECO:0000313" key="4">
    <source>
        <dbReference type="Proteomes" id="UP001056937"/>
    </source>
</evidence>
<proteinExistence type="predicted"/>
<dbReference type="Gene3D" id="3.40.50.300">
    <property type="entry name" value="P-loop containing nucleotide triphosphate hydrolases"/>
    <property type="match status" value="1"/>
</dbReference>
<dbReference type="SUPFAM" id="SSF52540">
    <property type="entry name" value="P-loop containing nucleoside triphosphate hydrolases"/>
    <property type="match status" value="1"/>
</dbReference>
<evidence type="ECO:0000313" key="3">
    <source>
        <dbReference type="EMBL" id="USI72121.1"/>
    </source>
</evidence>
<dbReference type="RefSeq" id="WP_252165930.1">
    <property type="nucleotide sequence ID" value="NZ_CP084930.1"/>
</dbReference>
<dbReference type="CDD" id="cd05387">
    <property type="entry name" value="BY-kinase"/>
    <property type="match status" value="1"/>
</dbReference>
<dbReference type="PANTHER" id="PTHR32309">
    <property type="entry name" value="TYROSINE-PROTEIN KINASE"/>
    <property type="match status" value="1"/>
</dbReference>